<feature type="region of interest" description="Disordered" evidence="1">
    <location>
        <begin position="53"/>
        <end position="79"/>
    </location>
</feature>
<feature type="compositionally biased region" description="Polar residues" evidence="1">
    <location>
        <begin position="114"/>
        <end position="131"/>
    </location>
</feature>
<reference evidence="2" key="1">
    <citation type="submission" date="2022-03" db="EMBL/GenBank/DDBJ databases">
        <authorList>
            <person name="Alioto T."/>
            <person name="Alioto T."/>
            <person name="Gomez Garrido J."/>
        </authorList>
    </citation>
    <scope>NUCLEOTIDE SEQUENCE</scope>
</reference>
<sequence length="142" mass="14801">MDWGGDPGPYPVALIVTPQLRPRNPTATSKMAGTMHADNKGKISYLAITPKTAPTARSRHTGMGQTPSQPLQPLKPATRGMENTNKLEIAAAPGGQNSKQQPFLPGVTAPAAQRDTSTGGLTMHSLTTQPVTGLPGEPSSHT</sequence>
<dbReference type="Proteomes" id="UP001295444">
    <property type="component" value="Chromosome 01"/>
</dbReference>
<dbReference type="EMBL" id="OW240912">
    <property type="protein sequence ID" value="CAH2225240.1"/>
    <property type="molecule type" value="Genomic_DNA"/>
</dbReference>
<gene>
    <name evidence="2" type="ORF">PECUL_23A058860</name>
</gene>
<keyword evidence="3" id="KW-1185">Reference proteome</keyword>
<evidence type="ECO:0000313" key="3">
    <source>
        <dbReference type="Proteomes" id="UP001295444"/>
    </source>
</evidence>
<evidence type="ECO:0000313" key="2">
    <source>
        <dbReference type="EMBL" id="CAH2225240.1"/>
    </source>
</evidence>
<feature type="region of interest" description="Disordered" evidence="1">
    <location>
        <begin position="18"/>
        <end position="38"/>
    </location>
</feature>
<name>A0AAD1VRR4_PELCU</name>
<feature type="region of interest" description="Disordered" evidence="1">
    <location>
        <begin position="93"/>
        <end position="142"/>
    </location>
</feature>
<organism evidence="2 3">
    <name type="scientific">Pelobates cultripes</name>
    <name type="common">Western spadefoot toad</name>
    <dbReference type="NCBI Taxonomy" id="61616"/>
    <lineage>
        <taxon>Eukaryota</taxon>
        <taxon>Metazoa</taxon>
        <taxon>Chordata</taxon>
        <taxon>Craniata</taxon>
        <taxon>Vertebrata</taxon>
        <taxon>Euteleostomi</taxon>
        <taxon>Amphibia</taxon>
        <taxon>Batrachia</taxon>
        <taxon>Anura</taxon>
        <taxon>Pelobatoidea</taxon>
        <taxon>Pelobatidae</taxon>
        <taxon>Pelobates</taxon>
    </lineage>
</organism>
<evidence type="ECO:0000256" key="1">
    <source>
        <dbReference type="SAM" id="MobiDB-lite"/>
    </source>
</evidence>
<protein>
    <submittedName>
        <fullName evidence="2">Uncharacterized protein</fullName>
    </submittedName>
</protein>
<dbReference type="AlphaFoldDB" id="A0AAD1VRR4"/>
<accession>A0AAD1VRR4</accession>
<proteinExistence type="predicted"/>